<protein>
    <submittedName>
        <fullName evidence="1">Uncharacterized protein</fullName>
    </submittedName>
</protein>
<dbReference type="Proteomes" id="UP000659904">
    <property type="component" value="Unassembled WGS sequence"/>
</dbReference>
<comment type="caution">
    <text evidence="1">The sequence shown here is derived from an EMBL/GenBank/DDBJ whole genome shotgun (WGS) entry which is preliminary data.</text>
</comment>
<dbReference type="EMBL" id="BONH01000001">
    <property type="protein sequence ID" value="GIF95457.1"/>
    <property type="molecule type" value="Genomic_DNA"/>
</dbReference>
<name>A0A8J3NWT2_9ACTN</name>
<evidence type="ECO:0000313" key="2">
    <source>
        <dbReference type="Proteomes" id="UP000659904"/>
    </source>
</evidence>
<organism evidence="1 2">
    <name type="scientific">Catellatospora citrea</name>
    <dbReference type="NCBI Taxonomy" id="53366"/>
    <lineage>
        <taxon>Bacteria</taxon>
        <taxon>Bacillati</taxon>
        <taxon>Actinomycetota</taxon>
        <taxon>Actinomycetes</taxon>
        <taxon>Micromonosporales</taxon>
        <taxon>Micromonosporaceae</taxon>
        <taxon>Catellatospora</taxon>
    </lineage>
</organism>
<keyword evidence="2" id="KW-1185">Reference proteome</keyword>
<dbReference type="AlphaFoldDB" id="A0A8J3NWT2"/>
<accession>A0A8J3NWT2</accession>
<reference evidence="1 2" key="1">
    <citation type="submission" date="2021-01" db="EMBL/GenBank/DDBJ databases">
        <title>Whole genome shotgun sequence of Catellatospora citrea NBRC 14495.</title>
        <authorList>
            <person name="Komaki H."/>
            <person name="Tamura T."/>
        </authorList>
    </citation>
    <scope>NUCLEOTIDE SEQUENCE [LARGE SCALE GENOMIC DNA]</scope>
    <source>
        <strain evidence="1 2">NBRC 14495</strain>
    </source>
</reference>
<sequence length="95" mass="10626">MERMTGLPEQRPHAPLQINELHAAVAADTGPFGAAHRKILDLHQSDGRNCSTCYAVPQRELIWDGTDERWTMHTAPLRYPCDTVRALAEAYLAEA</sequence>
<proteinExistence type="predicted"/>
<gene>
    <name evidence="1" type="ORF">Cci01nite_05510</name>
</gene>
<evidence type="ECO:0000313" key="1">
    <source>
        <dbReference type="EMBL" id="GIF95457.1"/>
    </source>
</evidence>